<evidence type="ECO:0000313" key="4">
    <source>
        <dbReference type="EMBL" id="RAS63964.1"/>
    </source>
</evidence>
<comment type="similarity">
    <text evidence="1">Belongs to the EamA transporter family.</text>
</comment>
<evidence type="ECO:0000313" key="5">
    <source>
        <dbReference type="Proteomes" id="UP000248714"/>
    </source>
</evidence>
<feature type="transmembrane region" description="Helical" evidence="2">
    <location>
        <begin position="20"/>
        <end position="42"/>
    </location>
</feature>
<gene>
    <name evidence="4" type="ORF">C8D87_106367</name>
</gene>
<name>A0ABX9E865_9PSEU</name>
<evidence type="ECO:0000256" key="1">
    <source>
        <dbReference type="ARBA" id="ARBA00007362"/>
    </source>
</evidence>
<feature type="transmembrane region" description="Helical" evidence="2">
    <location>
        <begin position="49"/>
        <end position="71"/>
    </location>
</feature>
<keyword evidence="2" id="KW-0812">Transmembrane</keyword>
<proteinExistence type="inferred from homology"/>
<keyword evidence="2" id="KW-1133">Transmembrane helix</keyword>
<reference evidence="4 5" key="1">
    <citation type="submission" date="2018-06" db="EMBL/GenBank/DDBJ databases">
        <title>Genomic Encyclopedia of Type Strains, Phase IV (KMG-IV): sequencing the most valuable type-strain genomes for metagenomic binning, comparative biology and taxonomic classification.</title>
        <authorList>
            <person name="Goeker M."/>
        </authorList>
    </citation>
    <scope>NUCLEOTIDE SEQUENCE [LARGE SCALE GENOMIC DNA]</scope>
    <source>
        <strain evidence="4 5">DSM 45479</strain>
    </source>
</reference>
<evidence type="ECO:0000256" key="2">
    <source>
        <dbReference type="SAM" id="Phobius"/>
    </source>
</evidence>
<sequence>MPVVGLLALTESAGVTDWRQFWSTMVLLVLVNSMGGASLFLVGVRNGGAAAMTMLSSVVPSVTALIAWPLLGQVPTTGAVSGLLLGFGACRLGTATSSSSVARTAVEEPTIGG</sequence>
<dbReference type="EMBL" id="QLTT01000006">
    <property type="protein sequence ID" value="RAS63964.1"/>
    <property type="molecule type" value="Genomic_DNA"/>
</dbReference>
<protein>
    <submittedName>
        <fullName evidence="4">EamA-like transporter family protein</fullName>
    </submittedName>
</protein>
<evidence type="ECO:0000259" key="3">
    <source>
        <dbReference type="Pfam" id="PF00892"/>
    </source>
</evidence>
<accession>A0ABX9E865</accession>
<dbReference type="SUPFAM" id="SSF103481">
    <property type="entry name" value="Multidrug resistance efflux transporter EmrE"/>
    <property type="match status" value="1"/>
</dbReference>
<dbReference type="InterPro" id="IPR037185">
    <property type="entry name" value="EmrE-like"/>
</dbReference>
<feature type="domain" description="EamA" evidence="3">
    <location>
        <begin position="14"/>
        <end position="90"/>
    </location>
</feature>
<dbReference type="Proteomes" id="UP000248714">
    <property type="component" value="Unassembled WGS sequence"/>
</dbReference>
<organism evidence="4 5">
    <name type="scientific">Lentzea atacamensis</name>
    <dbReference type="NCBI Taxonomy" id="531938"/>
    <lineage>
        <taxon>Bacteria</taxon>
        <taxon>Bacillati</taxon>
        <taxon>Actinomycetota</taxon>
        <taxon>Actinomycetes</taxon>
        <taxon>Pseudonocardiales</taxon>
        <taxon>Pseudonocardiaceae</taxon>
        <taxon>Lentzea</taxon>
    </lineage>
</organism>
<keyword evidence="2" id="KW-0472">Membrane</keyword>
<dbReference type="InterPro" id="IPR000620">
    <property type="entry name" value="EamA_dom"/>
</dbReference>
<keyword evidence="5" id="KW-1185">Reference proteome</keyword>
<comment type="caution">
    <text evidence="4">The sequence shown here is derived from an EMBL/GenBank/DDBJ whole genome shotgun (WGS) entry which is preliminary data.</text>
</comment>
<dbReference type="Pfam" id="PF00892">
    <property type="entry name" value="EamA"/>
    <property type="match status" value="1"/>
</dbReference>